<organism evidence="1 2">
    <name type="scientific">Yeguia hominis</name>
    <dbReference type="NCBI Taxonomy" id="2763662"/>
    <lineage>
        <taxon>Bacteria</taxon>
        <taxon>Bacillati</taxon>
        <taxon>Bacillota</taxon>
        <taxon>Clostridia</taxon>
        <taxon>Eubacteriales</taxon>
        <taxon>Yeguiaceae</taxon>
        <taxon>Yeguia</taxon>
    </lineage>
</organism>
<dbReference type="AlphaFoldDB" id="A0A926D5I8"/>
<dbReference type="EMBL" id="JACRSN010000002">
    <property type="protein sequence ID" value="MBC8532810.1"/>
    <property type="molecule type" value="Genomic_DNA"/>
</dbReference>
<dbReference type="RefSeq" id="WP_249318047.1">
    <property type="nucleotide sequence ID" value="NZ_JACRSN010000002.1"/>
</dbReference>
<comment type="caution">
    <text evidence="1">The sequence shown here is derived from an EMBL/GenBank/DDBJ whole genome shotgun (WGS) entry which is preliminary data.</text>
</comment>
<accession>A0A926D5I8</accession>
<keyword evidence="2" id="KW-1185">Reference proteome</keyword>
<sequence length="179" mass="20172">MQELDQLKEALCKQRPVDWEELPDLDLYMDQVITYMPRQQIVPGADDQLTSSMINNYIKEGLLKRTKGKKYSREHLAYLTAICMLKRVLSVKDTNLLLKREIGDGAIEAFYEKYLDVLDASVKTAAGQLPEMPDAEALSDAALRFAVASYANKLACERILDLLRAETEESAPAKSGKEK</sequence>
<name>A0A926D5I8_9FIRM</name>
<gene>
    <name evidence="1" type="ORF">IAG03_02085</name>
</gene>
<dbReference type="PANTHER" id="PTHR40056">
    <property type="entry name" value="HYPOTHETICAL CYTOSOLIC PROTEIN"/>
    <property type="match status" value="1"/>
</dbReference>
<dbReference type="PANTHER" id="PTHR40056:SF1">
    <property type="entry name" value="DUF1836 DOMAIN-CONTAINING PROTEIN"/>
    <property type="match status" value="1"/>
</dbReference>
<reference evidence="1" key="1">
    <citation type="submission" date="2020-08" db="EMBL/GenBank/DDBJ databases">
        <title>Genome public.</title>
        <authorList>
            <person name="Liu C."/>
            <person name="Sun Q."/>
        </authorList>
    </citation>
    <scope>NUCLEOTIDE SEQUENCE</scope>
    <source>
        <strain evidence="1">NSJ-40</strain>
    </source>
</reference>
<protein>
    <submittedName>
        <fullName evidence="1">DUF1836 domain-containing protein</fullName>
    </submittedName>
</protein>
<evidence type="ECO:0000313" key="2">
    <source>
        <dbReference type="Proteomes" id="UP000651482"/>
    </source>
</evidence>
<evidence type="ECO:0000313" key="1">
    <source>
        <dbReference type="EMBL" id="MBC8532810.1"/>
    </source>
</evidence>
<proteinExistence type="predicted"/>
<dbReference type="Pfam" id="PF08876">
    <property type="entry name" value="DUF1836"/>
    <property type="match status" value="1"/>
</dbReference>
<dbReference type="InterPro" id="IPR014975">
    <property type="entry name" value="DUF1836"/>
</dbReference>
<dbReference type="Proteomes" id="UP000651482">
    <property type="component" value="Unassembled WGS sequence"/>
</dbReference>